<sequence length="99" mass="11164">MAILVEEEKKRINWVGIIGVFIIVVLVGTAIIYLFFVNPEKIDVFISPKLQSLSDFSQIEFNPEELVDNPVFKNLKSYTQFNVPQPGSPLIGKSNPLMP</sequence>
<dbReference type="Proteomes" id="UP000231602">
    <property type="component" value="Unassembled WGS sequence"/>
</dbReference>
<evidence type="ECO:0000313" key="2">
    <source>
        <dbReference type="EMBL" id="PIR44365.1"/>
    </source>
</evidence>
<feature type="transmembrane region" description="Helical" evidence="1">
    <location>
        <begin position="12"/>
        <end position="36"/>
    </location>
</feature>
<protein>
    <submittedName>
        <fullName evidence="2">Uncharacterized protein</fullName>
    </submittedName>
</protein>
<reference evidence="2 3" key="1">
    <citation type="submission" date="2017-09" db="EMBL/GenBank/DDBJ databases">
        <title>Depth-based differentiation of microbial function through sediment-hosted aquifers and enrichment of novel symbionts in the deep terrestrial subsurface.</title>
        <authorList>
            <person name="Probst A.J."/>
            <person name="Ladd B."/>
            <person name="Jarett J.K."/>
            <person name="Geller-Mcgrath D.E."/>
            <person name="Sieber C.M."/>
            <person name="Emerson J.B."/>
            <person name="Anantharaman K."/>
            <person name="Thomas B.C."/>
            <person name="Malmstrom R."/>
            <person name="Stieglmeier M."/>
            <person name="Klingl A."/>
            <person name="Woyke T."/>
            <person name="Ryan C.M."/>
            <person name="Banfield J.F."/>
        </authorList>
    </citation>
    <scope>NUCLEOTIDE SEQUENCE [LARGE SCALE GENOMIC DNA]</scope>
    <source>
        <strain evidence="2">CG10_big_fil_rev_8_21_14_0_10_31_9</strain>
    </source>
</reference>
<comment type="caution">
    <text evidence="2">The sequence shown here is derived from an EMBL/GenBank/DDBJ whole genome shotgun (WGS) entry which is preliminary data.</text>
</comment>
<organism evidence="2 3">
    <name type="scientific">Candidatus Wolfebacteria bacterium CG10_big_fil_rev_8_21_14_0_10_31_9</name>
    <dbReference type="NCBI Taxonomy" id="1975070"/>
    <lineage>
        <taxon>Bacteria</taxon>
        <taxon>Candidatus Wolfeibacteriota</taxon>
    </lineage>
</organism>
<accession>A0A2H0REY7</accession>
<keyword evidence="1" id="KW-0812">Transmembrane</keyword>
<keyword evidence="1" id="KW-1133">Transmembrane helix</keyword>
<keyword evidence="1" id="KW-0472">Membrane</keyword>
<name>A0A2H0REY7_9BACT</name>
<gene>
    <name evidence="2" type="ORF">COV23_00220</name>
</gene>
<dbReference type="AlphaFoldDB" id="A0A2H0REY7"/>
<evidence type="ECO:0000256" key="1">
    <source>
        <dbReference type="SAM" id="Phobius"/>
    </source>
</evidence>
<dbReference type="EMBL" id="PCXV01000007">
    <property type="protein sequence ID" value="PIR44365.1"/>
    <property type="molecule type" value="Genomic_DNA"/>
</dbReference>
<evidence type="ECO:0000313" key="3">
    <source>
        <dbReference type="Proteomes" id="UP000231602"/>
    </source>
</evidence>
<proteinExistence type="predicted"/>